<name>A0A8J3VAK3_9ACTN</name>
<feature type="region of interest" description="Disordered" evidence="1">
    <location>
        <begin position="450"/>
        <end position="471"/>
    </location>
</feature>
<sequence>MFLTCLALVSGLSLSADTVRIGWSVNGRAEQSVAEESTVELTYCAGWDPQARKCVGAMSVERARKRDSAGDPYAVLLTAGAQPRALLQIDWGRHYLGLFLFDEHGRRDRAYDYRELEPGLLHLRQYEQWRYASADESEFPERGWHFTLTAQPDTDRANVELDHDGLFQTTHAIPERHRTLRRAPFGDWTAYADGPMLGFKRSAGDVTLVPARHKEDQGHREAVTPLWKAPSGLRPRNLNALFTPGSRFSDTELGVAIVTEPEPAGMLRLPTGAVIAADPGTLYSSDEPFTVMVPAGNYPVLIAGMRWESEAWNETTAAMVRIHDKPTASWELAVRPGQDIRLLGDGEFYGFGVDSGMGAFLDASGRDVLAAAYEQRQQGDDAWDHDTALEAADPATGTNLIAYSSGRGDGSYPVWIGRTADGEVTCLVADMLILHDMKPLPPTAPDTAVFRTSTPTGGSVRPEPKPADPESTAEFLAGVAADLEAMKEQFGRR</sequence>
<comment type="caution">
    <text evidence="2">The sequence shown here is derived from an EMBL/GenBank/DDBJ whole genome shotgun (WGS) entry which is preliminary data.</text>
</comment>
<dbReference type="EMBL" id="BONV01000047">
    <property type="protein sequence ID" value="GIG84040.1"/>
    <property type="molecule type" value="Genomic_DNA"/>
</dbReference>
<dbReference type="Pfam" id="PF14025">
    <property type="entry name" value="DUF4241"/>
    <property type="match status" value="1"/>
</dbReference>
<reference evidence="2 3" key="1">
    <citation type="submission" date="2021-01" db="EMBL/GenBank/DDBJ databases">
        <title>Whole genome shotgun sequence of Planotetraspora kaengkrachanensis NBRC 104272.</title>
        <authorList>
            <person name="Komaki H."/>
            <person name="Tamura T."/>
        </authorList>
    </citation>
    <scope>NUCLEOTIDE SEQUENCE [LARGE SCALE GENOMIC DNA]</scope>
    <source>
        <strain evidence="2 3">NBRC 104272</strain>
    </source>
</reference>
<protein>
    <recommendedName>
        <fullName evidence="4">DUF4241 domain-containing protein</fullName>
    </recommendedName>
</protein>
<accession>A0A8J3VAK3</accession>
<evidence type="ECO:0008006" key="4">
    <source>
        <dbReference type="Google" id="ProtNLM"/>
    </source>
</evidence>
<gene>
    <name evidence="2" type="ORF">Pka01_71670</name>
</gene>
<proteinExistence type="predicted"/>
<keyword evidence="3" id="KW-1185">Reference proteome</keyword>
<dbReference type="Proteomes" id="UP000630097">
    <property type="component" value="Unassembled WGS sequence"/>
</dbReference>
<evidence type="ECO:0000313" key="3">
    <source>
        <dbReference type="Proteomes" id="UP000630097"/>
    </source>
</evidence>
<organism evidence="2 3">
    <name type="scientific">Planotetraspora kaengkrachanensis</name>
    <dbReference type="NCBI Taxonomy" id="575193"/>
    <lineage>
        <taxon>Bacteria</taxon>
        <taxon>Bacillati</taxon>
        <taxon>Actinomycetota</taxon>
        <taxon>Actinomycetes</taxon>
        <taxon>Streptosporangiales</taxon>
        <taxon>Streptosporangiaceae</taxon>
        <taxon>Planotetraspora</taxon>
    </lineage>
</organism>
<dbReference type="AlphaFoldDB" id="A0A8J3VAK3"/>
<evidence type="ECO:0000313" key="2">
    <source>
        <dbReference type="EMBL" id="GIG84040.1"/>
    </source>
</evidence>
<evidence type="ECO:0000256" key="1">
    <source>
        <dbReference type="SAM" id="MobiDB-lite"/>
    </source>
</evidence>
<dbReference type="InterPro" id="IPR025335">
    <property type="entry name" value="DUF4241"/>
</dbReference>